<sequence length="565" mass="66753">MMKNLLWSILFFAIHSYCIKNVFRVTVTMPDGTREDLVRDFDFSIFKKPVVEYDTIRLDQMEMEGFYPGTRIEIEPVADWYYMVRLLHDLNYDILWQSRDCFRYLNFYSDHQDYIPKYEITVPFHKAKPPKDVVALEVMGHPKSGPHEVAVHVYILFKVKSLGPKYDSIAKITKMRGLRVFDLTKPDSYAIFTFSISPYLLHRVRNDRNFLTVKLEFENILLDEGSIAPSDYGFNHYNQMIADEYFECKDFFVLDNKDAELYCTLNPRLRYALAKKFRFALYTGKNKIQELKYDFRLMYQKPEYLVYEYDHAKFHITTGPYFLHTVMTQRPVLNITDPILQNLKCPKNRAVLTFHENCMVNNYDGVIFLNKYSEVNNEKLDEFLVPWVLRRKNEGKTGCFQYVCPDIVQRDSNNQIQLLLSPHLNLTHEFTEYKKKGLSFDWGKISVTVDLGDIYNFDTRRSRMFIIDRNNYFVQPKIIEIIKKGKAKYKITVSLEVPGTTVHNIIQKWCQLYFSGVVIDKETGKGKLLEAVSFHSREAMSGGKTITRNPQRRFINDIEFEYGKK</sequence>
<dbReference type="Proteomes" id="UP000030755">
    <property type="component" value="Unassembled WGS sequence"/>
</dbReference>
<evidence type="ECO:0000313" key="2">
    <source>
        <dbReference type="EMBL" id="EPZ34654.1"/>
    </source>
</evidence>
<protein>
    <submittedName>
        <fullName evidence="2">Uncharacterized protein</fullName>
    </submittedName>
</protein>
<name>A0A075AX03_ROZAC</name>
<accession>A0A075AX03</accession>
<keyword evidence="1" id="KW-0732">Signal</keyword>
<dbReference type="HOGENOM" id="CLU_482456_0_0_1"/>
<dbReference type="EMBL" id="KE560931">
    <property type="protein sequence ID" value="EPZ34654.1"/>
    <property type="molecule type" value="Genomic_DNA"/>
</dbReference>
<keyword evidence="3" id="KW-1185">Reference proteome</keyword>
<organism evidence="2 3">
    <name type="scientific">Rozella allomycis (strain CSF55)</name>
    <dbReference type="NCBI Taxonomy" id="988480"/>
    <lineage>
        <taxon>Eukaryota</taxon>
        <taxon>Fungi</taxon>
        <taxon>Fungi incertae sedis</taxon>
        <taxon>Cryptomycota</taxon>
        <taxon>Cryptomycota incertae sedis</taxon>
        <taxon>Rozella</taxon>
    </lineage>
</organism>
<evidence type="ECO:0000313" key="3">
    <source>
        <dbReference type="Proteomes" id="UP000030755"/>
    </source>
</evidence>
<feature type="signal peptide" evidence="1">
    <location>
        <begin position="1"/>
        <end position="16"/>
    </location>
</feature>
<reference evidence="2 3" key="1">
    <citation type="journal article" date="2013" name="Curr. Biol.">
        <title>Shared signatures of parasitism and phylogenomics unite Cryptomycota and microsporidia.</title>
        <authorList>
            <person name="James T.Y."/>
            <person name="Pelin A."/>
            <person name="Bonen L."/>
            <person name="Ahrendt S."/>
            <person name="Sain D."/>
            <person name="Corradi N."/>
            <person name="Stajich J.E."/>
        </authorList>
    </citation>
    <scope>NUCLEOTIDE SEQUENCE [LARGE SCALE GENOMIC DNA]</scope>
    <source>
        <strain evidence="2 3">CSF55</strain>
    </source>
</reference>
<proteinExistence type="predicted"/>
<gene>
    <name evidence="2" type="ORF">O9G_002972</name>
</gene>
<dbReference type="AlphaFoldDB" id="A0A075AX03"/>
<evidence type="ECO:0000256" key="1">
    <source>
        <dbReference type="SAM" id="SignalP"/>
    </source>
</evidence>
<feature type="chain" id="PRO_5001705817" evidence="1">
    <location>
        <begin position="17"/>
        <end position="565"/>
    </location>
</feature>